<dbReference type="InterPro" id="IPR013083">
    <property type="entry name" value="Znf_RING/FYVE/PHD"/>
</dbReference>
<feature type="compositionally biased region" description="Polar residues" evidence="1">
    <location>
        <begin position="651"/>
        <end position="660"/>
    </location>
</feature>
<reference evidence="2 3" key="1">
    <citation type="submission" date="2020-04" db="EMBL/GenBank/DDBJ databases">
        <title>Plant Genome Project.</title>
        <authorList>
            <person name="Zhang R.-G."/>
        </authorList>
    </citation>
    <scope>NUCLEOTIDE SEQUENCE [LARGE SCALE GENOMIC DNA]</scope>
    <source>
        <strain evidence="2">YNK0</strain>
        <tissue evidence="2">Leaf</tissue>
    </source>
</reference>
<proteinExistence type="predicted"/>
<feature type="region of interest" description="Disordered" evidence="1">
    <location>
        <begin position="702"/>
        <end position="723"/>
    </location>
</feature>
<dbReference type="GO" id="GO:0061665">
    <property type="term" value="F:SUMO ligase activity"/>
    <property type="evidence" value="ECO:0007669"/>
    <property type="project" value="TreeGrafter"/>
</dbReference>
<gene>
    <name evidence="2" type="ORF">HHK36_029042</name>
</gene>
<feature type="region of interest" description="Disordered" evidence="1">
    <location>
        <begin position="841"/>
        <end position="884"/>
    </location>
</feature>
<keyword evidence="3" id="KW-1185">Reference proteome</keyword>
<dbReference type="GO" id="GO:0016925">
    <property type="term" value="P:protein sumoylation"/>
    <property type="evidence" value="ECO:0007669"/>
    <property type="project" value="TreeGrafter"/>
</dbReference>
<dbReference type="PANTHER" id="PTHR10782">
    <property type="entry name" value="ZINC FINGER MIZ DOMAIN-CONTAINING PROTEIN"/>
    <property type="match status" value="1"/>
</dbReference>
<evidence type="ECO:0000313" key="2">
    <source>
        <dbReference type="EMBL" id="KAF8379601.1"/>
    </source>
</evidence>
<dbReference type="OMA" id="TIMEKFY"/>
<organism evidence="2 3">
    <name type="scientific">Tetracentron sinense</name>
    <name type="common">Spur-leaf</name>
    <dbReference type="NCBI Taxonomy" id="13715"/>
    <lineage>
        <taxon>Eukaryota</taxon>
        <taxon>Viridiplantae</taxon>
        <taxon>Streptophyta</taxon>
        <taxon>Embryophyta</taxon>
        <taxon>Tracheophyta</taxon>
        <taxon>Spermatophyta</taxon>
        <taxon>Magnoliopsida</taxon>
        <taxon>Trochodendrales</taxon>
        <taxon>Trochodendraceae</taxon>
        <taxon>Tetracentron</taxon>
    </lineage>
</organism>
<dbReference type="PANTHER" id="PTHR10782:SF4">
    <property type="entry name" value="TONALLI, ISOFORM E"/>
    <property type="match status" value="1"/>
</dbReference>
<dbReference type="AlphaFoldDB" id="A0A835D375"/>
<feature type="region of interest" description="Disordered" evidence="1">
    <location>
        <begin position="584"/>
        <end position="662"/>
    </location>
</feature>
<name>A0A835D375_TETSI</name>
<evidence type="ECO:0000313" key="3">
    <source>
        <dbReference type="Proteomes" id="UP000655225"/>
    </source>
</evidence>
<feature type="compositionally biased region" description="Polar residues" evidence="1">
    <location>
        <begin position="605"/>
        <end position="624"/>
    </location>
</feature>
<dbReference type="GO" id="GO:0000785">
    <property type="term" value="C:chromatin"/>
    <property type="evidence" value="ECO:0007669"/>
    <property type="project" value="TreeGrafter"/>
</dbReference>
<evidence type="ECO:0000256" key="1">
    <source>
        <dbReference type="SAM" id="MobiDB-lite"/>
    </source>
</evidence>
<feature type="compositionally biased region" description="Polar residues" evidence="1">
    <location>
        <begin position="584"/>
        <end position="598"/>
    </location>
</feature>
<dbReference type="OrthoDB" id="10263264at2759"/>
<dbReference type="Proteomes" id="UP000655225">
    <property type="component" value="Unassembled WGS sequence"/>
</dbReference>
<dbReference type="Gene3D" id="3.30.40.10">
    <property type="entry name" value="Zinc/RING finger domain, C3HC4 (zinc finger)"/>
    <property type="match status" value="1"/>
</dbReference>
<comment type="caution">
    <text evidence="2">The sequence shown here is derived from an EMBL/GenBank/DDBJ whole genome shotgun (WGS) entry which is preliminary data.</text>
</comment>
<dbReference type="EMBL" id="JABCRI010000022">
    <property type="protein sequence ID" value="KAF8379601.1"/>
    <property type="molecule type" value="Genomic_DNA"/>
</dbReference>
<sequence length="884" mass="95793">MAGTVPQRPMGSSSGAVAGPVSASAANSFRVLAVAERLAMQVRTGQRTDPKEFVNLCLSLARGIDYAVANNEVPAKAHDLPSLLKQVYQGKNEFIFQAAVMVLMISVKNACKNRWFPVKDTEDLLTLAKEIGSSFCSTEDLNTEPSYAHPTVSKVMSRELQLNRFYPQMKMGIILASLEVKPGYGVFVTDFHIPRNTMAAAQEKIRLFVAQADNMETSSCIISPPQVNFLLNGKGVERRTSVSMDNGPQFPTNVTAMLKYGTNLLQAVGQFNGHYIIVIAFMSVLSSSDTPVLQDYVQPVVAALDSDSDLIEGPSRISLNCPISLRRIKTPVKGNLCKHRQVLREVGDDVVDVIISADGSWKAVLESDDHTDQLHDRTVSCQQDGSEQCEAKRFSNTPSNLVDLTVGGDENDIMRTSDTEDRKPFQDNFQGYAVAGNLTVPPEVNNTYEAVQNTVSEIEDDFWSGILLSIPSDSYGSAAPSTRSDAHMVGGISEFPTVNFMSSPVLTDAVSPALNQGSVDVHAATQLTTSLPQTHFFSPSSMQLQQSQFGISIVGNEQGRLASIPRHVTRTPIAVQALPALSQVPSSQRSRTSLNSLIPNGAFHTASQTSPSMSPISDGFNATGSDMERQQRFTRSRPLMNPPTVPDMAASSMQHHAMTQNRDHQDYIPSQSTQQFTGLPATSQVPGAYRGSSGLISEHQNAHYQQPPSLARPSYYPPPQVQQGRALGGISRSAVCVANEHARLKAAAQRASQMSRQPPAVPVQLQAPRGGSSFPMTANGQIASLEEQRVNMRAMVQPASGADSLMELPLEQNWRPTGRMRGSLTGRAYSDALSQFITQPIHPPQAARPPSNLTSPLASPPQLHPFIANNFNLPGPPTQTYSKT</sequence>
<protein>
    <submittedName>
        <fullName evidence="2">Uncharacterized protein</fullName>
    </submittedName>
</protein>
<accession>A0A835D375</accession>